<protein>
    <submittedName>
        <fullName evidence="5">DNA-binding protein</fullName>
    </submittedName>
</protein>
<dbReference type="GO" id="GO:0030261">
    <property type="term" value="P:chromosome condensation"/>
    <property type="evidence" value="ECO:0007669"/>
    <property type="project" value="UniProtKB-KW"/>
</dbReference>
<evidence type="ECO:0000256" key="3">
    <source>
        <dbReference type="ARBA" id="ARBA00023125"/>
    </source>
</evidence>
<accession>A0A0A0HZ65</accession>
<keyword evidence="2" id="KW-0226">DNA condensation</keyword>
<evidence type="ECO:0000256" key="1">
    <source>
        <dbReference type="ARBA" id="ARBA00010529"/>
    </source>
</evidence>
<dbReference type="CDD" id="cd13831">
    <property type="entry name" value="HU"/>
    <property type="match status" value="1"/>
</dbReference>
<dbReference type="InterPro" id="IPR000119">
    <property type="entry name" value="Hist_DNA-bd"/>
</dbReference>
<evidence type="ECO:0000256" key="2">
    <source>
        <dbReference type="ARBA" id="ARBA00023067"/>
    </source>
</evidence>
<dbReference type="RefSeq" id="WP_013720951.1">
    <property type="nucleotide sequence ID" value="NZ_JDRY01000170.1"/>
</dbReference>
<dbReference type="InterPro" id="IPR010992">
    <property type="entry name" value="IHF-like_DNA-bd_dom_sf"/>
</dbReference>
<dbReference type="GO" id="GO:0030527">
    <property type="term" value="F:structural constituent of chromatin"/>
    <property type="evidence" value="ECO:0007669"/>
    <property type="project" value="InterPro"/>
</dbReference>
<reference evidence="5 6" key="1">
    <citation type="submission" date="2014-01" db="EMBL/GenBank/DDBJ databases">
        <title>Plasmidome dynamics in the species complex Clostridium novyi sensu lato converts strains of independent lineages into distinctly different pathogens.</title>
        <authorList>
            <person name="Skarin H."/>
            <person name="Segerman B."/>
        </authorList>
    </citation>
    <scope>NUCLEOTIDE SEQUENCE [LARGE SCALE GENOMIC DNA]</scope>
    <source>
        <strain evidence="5 6">DC5</strain>
    </source>
</reference>
<dbReference type="GO" id="GO:0003677">
    <property type="term" value="F:DNA binding"/>
    <property type="evidence" value="ECO:0007669"/>
    <property type="project" value="UniProtKB-KW"/>
</dbReference>
<name>A0A0A0HZ65_CLOBO</name>
<comment type="caution">
    <text evidence="5">The sequence shown here is derived from an EMBL/GenBank/DDBJ whole genome shotgun (WGS) entry which is preliminary data.</text>
</comment>
<dbReference type="PANTHER" id="PTHR33175:SF3">
    <property type="entry name" value="DNA-BINDING PROTEIN HU-BETA"/>
    <property type="match status" value="1"/>
</dbReference>
<dbReference type="SMART" id="SM00411">
    <property type="entry name" value="BHL"/>
    <property type="match status" value="1"/>
</dbReference>
<comment type="similarity">
    <text evidence="1 4">Belongs to the bacterial histone-like protein family.</text>
</comment>
<keyword evidence="3 5" id="KW-0238">DNA-binding</keyword>
<evidence type="ECO:0000313" key="5">
    <source>
        <dbReference type="EMBL" id="KGM93376.1"/>
    </source>
</evidence>
<evidence type="ECO:0000313" key="6">
    <source>
        <dbReference type="Proteomes" id="UP000030014"/>
    </source>
</evidence>
<sequence>MNKTELVNSMAEKAVLTKKDAELALKAFIESVKEALKEGKKIQLIGFGTFETREQKGRTGTINFGSKKGETYTSKDKIVPVFKAGRQLKEIVDNK</sequence>
<dbReference type="SUPFAM" id="SSF47729">
    <property type="entry name" value="IHF-like DNA-binding proteins"/>
    <property type="match status" value="1"/>
</dbReference>
<organism evidence="5 6">
    <name type="scientific">Clostridium botulinum C/D str. DC5</name>
    <dbReference type="NCBI Taxonomy" id="1443128"/>
    <lineage>
        <taxon>Bacteria</taxon>
        <taxon>Bacillati</taxon>
        <taxon>Bacillota</taxon>
        <taxon>Clostridia</taxon>
        <taxon>Eubacteriales</taxon>
        <taxon>Clostridiaceae</taxon>
        <taxon>Clostridium</taxon>
    </lineage>
</organism>
<dbReference type="Pfam" id="PF00216">
    <property type="entry name" value="Bac_DNA_binding"/>
    <property type="match status" value="1"/>
</dbReference>
<dbReference type="PANTHER" id="PTHR33175">
    <property type="entry name" value="DNA-BINDING PROTEIN HU"/>
    <property type="match status" value="1"/>
</dbReference>
<dbReference type="EMBL" id="JDRY01000170">
    <property type="protein sequence ID" value="KGM93376.1"/>
    <property type="molecule type" value="Genomic_DNA"/>
</dbReference>
<gene>
    <name evidence="5" type="ORF">Z955_15525</name>
</gene>
<evidence type="ECO:0000256" key="4">
    <source>
        <dbReference type="RuleBase" id="RU003939"/>
    </source>
</evidence>
<dbReference type="Gene3D" id="4.10.520.10">
    <property type="entry name" value="IHF-like DNA-binding proteins"/>
    <property type="match status" value="1"/>
</dbReference>
<dbReference type="Proteomes" id="UP000030014">
    <property type="component" value="Unassembled WGS sequence"/>
</dbReference>
<proteinExistence type="inferred from homology"/>
<dbReference type="AlphaFoldDB" id="A0A0A0HZ65"/>